<evidence type="ECO:0000256" key="2">
    <source>
        <dbReference type="RuleBase" id="RU003860"/>
    </source>
</evidence>
<dbReference type="Proteomes" id="UP000000466">
    <property type="component" value="Chromosome"/>
</dbReference>
<sequence>MTKQQRLIDSLTAAFSPSHLQVANESHMHNVPPGSESHFKVQMVSEKFSGKRPVQQHQMVYAALGSLMQEIHALALHTWAPEQWAGEQAAASPQCLGGSK</sequence>
<dbReference type="eggNOG" id="COG0271">
    <property type="taxonomic scope" value="Bacteria"/>
</dbReference>
<name>K4KI11_SIMAS</name>
<keyword evidence="4" id="KW-1185">Reference proteome</keyword>
<dbReference type="HOGENOM" id="CLU_109462_3_1_6"/>
<dbReference type="AlphaFoldDB" id="K4KI11"/>
<dbReference type="KEGG" id="saga:M5M_01945"/>
<dbReference type="PANTHER" id="PTHR46229:SF2">
    <property type="entry name" value="BOLA-LIKE PROTEIN 1"/>
    <property type="match status" value="1"/>
</dbReference>
<evidence type="ECO:0000313" key="4">
    <source>
        <dbReference type="Proteomes" id="UP000000466"/>
    </source>
</evidence>
<protein>
    <submittedName>
        <fullName evidence="3">Stress-induced morphogen</fullName>
    </submittedName>
</protein>
<dbReference type="STRING" id="1117647.M5M_01945"/>
<dbReference type="GO" id="GO:0006351">
    <property type="term" value="P:DNA-templated transcription"/>
    <property type="evidence" value="ECO:0007669"/>
    <property type="project" value="TreeGrafter"/>
</dbReference>
<dbReference type="SUPFAM" id="SSF82657">
    <property type="entry name" value="BolA-like"/>
    <property type="match status" value="1"/>
</dbReference>
<dbReference type="Gene3D" id="3.30.300.90">
    <property type="entry name" value="BolA-like"/>
    <property type="match status" value="1"/>
</dbReference>
<accession>K4KI11</accession>
<dbReference type="PIRSF" id="PIRSF003113">
    <property type="entry name" value="BolA"/>
    <property type="match status" value="1"/>
</dbReference>
<evidence type="ECO:0000313" key="3">
    <source>
        <dbReference type="EMBL" id="AFU97608.1"/>
    </source>
</evidence>
<dbReference type="InterPro" id="IPR036065">
    <property type="entry name" value="BolA-like_sf"/>
</dbReference>
<dbReference type="InterPro" id="IPR050961">
    <property type="entry name" value="BolA/IbaG_stress_morph_reg"/>
</dbReference>
<dbReference type="OrthoDB" id="9801469at2"/>
<dbReference type="GO" id="GO:0005829">
    <property type="term" value="C:cytosol"/>
    <property type="evidence" value="ECO:0007669"/>
    <property type="project" value="TreeGrafter"/>
</dbReference>
<dbReference type="RefSeq" id="WP_015045781.1">
    <property type="nucleotide sequence ID" value="NC_018868.3"/>
</dbReference>
<organism evidence="3 4">
    <name type="scientific">Simiduia agarivorans (strain DSM 21679 / JCM 13881 / BCRC 17597 / SA1)</name>
    <dbReference type="NCBI Taxonomy" id="1117647"/>
    <lineage>
        <taxon>Bacteria</taxon>
        <taxon>Pseudomonadati</taxon>
        <taxon>Pseudomonadota</taxon>
        <taxon>Gammaproteobacteria</taxon>
        <taxon>Cellvibrionales</taxon>
        <taxon>Cellvibrionaceae</taxon>
        <taxon>Simiduia</taxon>
    </lineage>
</organism>
<reference evidence="3 4" key="1">
    <citation type="journal article" date="2013" name="Genome Announc.">
        <title>Complete genome sequence of Simiduia agarivorans SA1(T), a marine bacterium able to degrade a variety of polysaccharides.</title>
        <authorList>
            <person name="Lin S.Y."/>
            <person name="Shieh W.Y."/>
            <person name="Chen J.S."/>
            <person name="Tang S.L."/>
        </authorList>
    </citation>
    <scope>NUCLEOTIDE SEQUENCE [LARGE SCALE GENOMIC DNA]</scope>
    <source>
        <strain evidence="4">DSM 21679 / JCM 13881 / BCRC 17597 / SA1</strain>
    </source>
</reference>
<dbReference type="EMBL" id="CP003746">
    <property type="protein sequence ID" value="AFU97608.1"/>
    <property type="molecule type" value="Genomic_DNA"/>
</dbReference>
<dbReference type="PANTHER" id="PTHR46229">
    <property type="entry name" value="BOLA TRANSCRIPTION REGULATOR"/>
    <property type="match status" value="1"/>
</dbReference>
<gene>
    <name evidence="3" type="ordered locus">M5M_01945</name>
</gene>
<dbReference type="InterPro" id="IPR002634">
    <property type="entry name" value="BolA"/>
</dbReference>
<evidence type="ECO:0000256" key="1">
    <source>
        <dbReference type="ARBA" id="ARBA00005578"/>
    </source>
</evidence>
<proteinExistence type="inferred from homology"/>
<dbReference type="Pfam" id="PF01722">
    <property type="entry name" value="BolA"/>
    <property type="match status" value="1"/>
</dbReference>
<comment type="similarity">
    <text evidence="1 2">Belongs to the BolA/IbaG family.</text>
</comment>